<sequence>MICDKLRSKVDPFDLDVLYKPLLNNVKYSVLQTQVIFGCLLPSAEHLANIGTGEKREQENEPSIITFSVPSGTVWFPLLPVTAPAQKVLASTGAQTQKQKSVPKPSKIDNKKSTGDVAGMVRSGTAALFGAMANEWFS</sequence>
<keyword evidence="6" id="KW-0333">Golgi apparatus</keyword>
<dbReference type="InParanoid" id="A0A7F5R6S4"/>
<evidence type="ECO:0000256" key="4">
    <source>
        <dbReference type="ARBA" id="ARBA00022448"/>
    </source>
</evidence>
<dbReference type="OrthoDB" id="46189at2759"/>
<proteinExistence type="inferred from homology"/>
<dbReference type="PANTHER" id="PTHR31658">
    <property type="entry name" value="CONSERVED OLIGOMERIC GOLGI COMPLEX SUBUNIT 1"/>
    <property type="match status" value="1"/>
</dbReference>
<evidence type="ECO:0000256" key="1">
    <source>
        <dbReference type="ARBA" id="ARBA00004395"/>
    </source>
</evidence>
<accession>A0A7F5R6S4</accession>
<dbReference type="RefSeq" id="XP_025831665.1">
    <property type="nucleotide sequence ID" value="XM_025975880.1"/>
</dbReference>
<keyword evidence="4" id="KW-0813">Transport</keyword>
<evidence type="ECO:0000256" key="7">
    <source>
        <dbReference type="ARBA" id="ARBA00023136"/>
    </source>
</evidence>
<keyword evidence="9" id="KW-1185">Reference proteome</keyword>
<reference evidence="10" key="1">
    <citation type="submission" date="2025-08" db="UniProtKB">
        <authorList>
            <consortium name="RefSeq"/>
        </authorList>
    </citation>
    <scope>IDENTIFICATION</scope>
    <source>
        <tissue evidence="10">Entire body</tissue>
    </source>
</reference>
<protein>
    <recommendedName>
        <fullName evidence="3">Conserved oligomeric Golgi complex subunit 1</fullName>
    </recommendedName>
</protein>
<evidence type="ECO:0000256" key="5">
    <source>
        <dbReference type="ARBA" id="ARBA00022927"/>
    </source>
</evidence>
<keyword evidence="5" id="KW-0653">Protein transport</keyword>
<evidence type="ECO:0000256" key="6">
    <source>
        <dbReference type="ARBA" id="ARBA00023034"/>
    </source>
</evidence>
<organism evidence="9 10">
    <name type="scientific">Agrilus planipennis</name>
    <name type="common">Emerald ash borer</name>
    <name type="synonym">Agrilus marcopoli</name>
    <dbReference type="NCBI Taxonomy" id="224129"/>
    <lineage>
        <taxon>Eukaryota</taxon>
        <taxon>Metazoa</taxon>
        <taxon>Ecdysozoa</taxon>
        <taxon>Arthropoda</taxon>
        <taxon>Hexapoda</taxon>
        <taxon>Insecta</taxon>
        <taxon>Pterygota</taxon>
        <taxon>Neoptera</taxon>
        <taxon>Endopterygota</taxon>
        <taxon>Coleoptera</taxon>
        <taxon>Polyphaga</taxon>
        <taxon>Elateriformia</taxon>
        <taxon>Buprestoidea</taxon>
        <taxon>Buprestidae</taxon>
        <taxon>Agrilinae</taxon>
        <taxon>Agrilus</taxon>
    </lineage>
</organism>
<dbReference type="GO" id="GO:0000139">
    <property type="term" value="C:Golgi membrane"/>
    <property type="evidence" value="ECO:0007669"/>
    <property type="project" value="UniProtKB-SubCell"/>
</dbReference>
<evidence type="ECO:0000313" key="10">
    <source>
        <dbReference type="RefSeq" id="XP_025831665.1"/>
    </source>
</evidence>
<name>A0A7F5R6S4_AGRPL</name>
<gene>
    <name evidence="10" type="primary">LOC112904830</name>
</gene>
<dbReference type="AlphaFoldDB" id="A0A7F5R6S4"/>
<comment type="subcellular location">
    <subcellularLocation>
        <location evidence="1">Golgi apparatus membrane</location>
        <topology evidence="1">Peripheral membrane protein</topology>
    </subcellularLocation>
</comment>
<evidence type="ECO:0000256" key="8">
    <source>
        <dbReference type="SAM" id="MobiDB-lite"/>
    </source>
</evidence>
<feature type="region of interest" description="Disordered" evidence="8">
    <location>
        <begin position="90"/>
        <end position="116"/>
    </location>
</feature>
<evidence type="ECO:0000256" key="3">
    <source>
        <dbReference type="ARBA" id="ARBA00020978"/>
    </source>
</evidence>
<dbReference type="InterPro" id="IPR033370">
    <property type="entry name" value="COG1"/>
</dbReference>
<evidence type="ECO:0000256" key="2">
    <source>
        <dbReference type="ARBA" id="ARBA00006653"/>
    </source>
</evidence>
<dbReference type="GO" id="GO:0006891">
    <property type="term" value="P:intra-Golgi vesicle-mediated transport"/>
    <property type="evidence" value="ECO:0007669"/>
    <property type="project" value="InterPro"/>
</dbReference>
<dbReference type="Proteomes" id="UP000192223">
    <property type="component" value="Unplaced"/>
</dbReference>
<dbReference type="GeneID" id="112904830"/>
<keyword evidence="7" id="KW-0472">Membrane</keyword>
<dbReference type="PANTHER" id="PTHR31658:SF0">
    <property type="entry name" value="CONSERVED OLIGOMERIC GOLGI COMPLEX SUBUNIT 1"/>
    <property type="match status" value="1"/>
</dbReference>
<dbReference type="KEGG" id="apln:112904830"/>
<dbReference type="GO" id="GO:0015031">
    <property type="term" value="P:protein transport"/>
    <property type="evidence" value="ECO:0007669"/>
    <property type="project" value="UniProtKB-KW"/>
</dbReference>
<evidence type="ECO:0000313" key="9">
    <source>
        <dbReference type="Proteomes" id="UP000192223"/>
    </source>
</evidence>
<comment type="similarity">
    <text evidence="2">Belongs to the COG1 family.</text>
</comment>
<dbReference type="GO" id="GO:0017119">
    <property type="term" value="C:Golgi transport complex"/>
    <property type="evidence" value="ECO:0007669"/>
    <property type="project" value="InterPro"/>
</dbReference>